<dbReference type="SUPFAM" id="SSF52402">
    <property type="entry name" value="Adenine nucleotide alpha hydrolases-like"/>
    <property type="match status" value="1"/>
</dbReference>
<dbReference type="CDD" id="cd00293">
    <property type="entry name" value="USP-like"/>
    <property type="match status" value="1"/>
</dbReference>
<evidence type="ECO:0000256" key="1">
    <source>
        <dbReference type="ARBA" id="ARBA00008791"/>
    </source>
</evidence>
<sequence length="149" mass="16357">MKTFKNILFATDFSECSKAAFEYAFGLAKACDAKLTILHVISEPVDLRGFYVPHMTFDALAKEIEEGAHKLMDEFCAKYVDNGSCCCDRRVVSGIAHEVVIEQAKELGVDMIVMGTHGRSGLDHVLFGSTAEKVVRKSPIPVLTVTQQA</sequence>
<dbReference type="PANTHER" id="PTHR46268">
    <property type="entry name" value="STRESS RESPONSE PROTEIN NHAX"/>
    <property type="match status" value="1"/>
</dbReference>
<proteinExistence type="inferred from homology"/>
<dbReference type="PANTHER" id="PTHR46268:SF22">
    <property type="entry name" value="SENSOR PROTEIN KDPD-RELATED"/>
    <property type="match status" value="1"/>
</dbReference>
<dbReference type="OrthoDB" id="9788959at2"/>
<dbReference type="PRINTS" id="PR01438">
    <property type="entry name" value="UNVRSLSTRESS"/>
</dbReference>
<dbReference type="AlphaFoldDB" id="A0A1G7DSY7"/>
<organism evidence="4 5">
    <name type="scientific">Desulfuromonas thiophila</name>
    <dbReference type="NCBI Taxonomy" id="57664"/>
    <lineage>
        <taxon>Bacteria</taxon>
        <taxon>Pseudomonadati</taxon>
        <taxon>Thermodesulfobacteriota</taxon>
        <taxon>Desulfuromonadia</taxon>
        <taxon>Desulfuromonadales</taxon>
        <taxon>Desulfuromonadaceae</taxon>
        <taxon>Desulfuromonas</taxon>
    </lineage>
</organism>
<dbReference type="EMBL" id="FNAQ01000015">
    <property type="protein sequence ID" value="SDE54588.1"/>
    <property type="molecule type" value="Genomic_DNA"/>
</dbReference>
<dbReference type="Pfam" id="PF00582">
    <property type="entry name" value="Usp"/>
    <property type="match status" value="1"/>
</dbReference>
<evidence type="ECO:0000313" key="4">
    <source>
        <dbReference type="EMBL" id="SDE54588.1"/>
    </source>
</evidence>
<reference evidence="5" key="1">
    <citation type="submission" date="2016-10" db="EMBL/GenBank/DDBJ databases">
        <authorList>
            <person name="Varghese N."/>
            <person name="Submissions S."/>
        </authorList>
    </citation>
    <scope>NUCLEOTIDE SEQUENCE [LARGE SCALE GENOMIC DNA]</scope>
    <source>
        <strain evidence="5">DSM 8987</strain>
    </source>
</reference>
<dbReference type="PIRSF" id="PIRSF006276">
    <property type="entry name" value="UspA"/>
    <property type="match status" value="1"/>
</dbReference>
<protein>
    <recommendedName>
        <fullName evidence="2">Universal stress protein</fullName>
    </recommendedName>
</protein>
<dbReference type="Proteomes" id="UP000243205">
    <property type="component" value="Unassembled WGS sequence"/>
</dbReference>
<keyword evidence="5" id="KW-1185">Reference proteome</keyword>
<evidence type="ECO:0000259" key="3">
    <source>
        <dbReference type="Pfam" id="PF00582"/>
    </source>
</evidence>
<dbReference type="InterPro" id="IPR006016">
    <property type="entry name" value="UspA"/>
</dbReference>
<dbReference type="STRING" id="57664.SAMN05661003_11541"/>
<dbReference type="GO" id="GO:0005737">
    <property type="term" value="C:cytoplasm"/>
    <property type="evidence" value="ECO:0007669"/>
    <property type="project" value="UniProtKB-SubCell"/>
</dbReference>
<comment type="similarity">
    <text evidence="1 2">Belongs to the universal stress protein A family.</text>
</comment>
<name>A0A1G7DSY7_9BACT</name>
<comment type="subcellular location">
    <subcellularLocation>
        <location evidence="2">Cytoplasm</location>
    </subcellularLocation>
</comment>
<evidence type="ECO:0000313" key="5">
    <source>
        <dbReference type="Proteomes" id="UP000243205"/>
    </source>
</evidence>
<dbReference type="InterPro" id="IPR006015">
    <property type="entry name" value="Universal_stress_UspA"/>
</dbReference>
<accession>A0A1G7DSY7</accession>
<gene>
    <name evidence="4" type="ORF">SAMN05661003_11541</name>
</gene>
<evidence type="ECO:0000256" key="2">
    <source>
        <dbReference type="PIRNR" id="PIRNR006276"/>
    </source>
</evidence>
<dbReference type="RefSeq" id="WP_092079771.1">
    <property type="nucleotide sequence ID" value="NZ_CALFZY010000012.1"/>
</dbReference>
<dbReference type="Gene3D" id="3.40.50.620">
    <property type="entry name" value="HUPs"/>
    <property type="match status" value="1"/>
</dbReference>
<feature type="domain" description="UspA" evidence="3">
    <location>
        <begin position="4"/>
        <end position="145"/>
    </location>
</feature>
<dbReference type="InterPro" id="IPR014729">
    <property type="entry name" value="Rossmann-like_a/b/a_fold"/>
</dbReference>
<keyword evidence="2" id="KW-0963">Cytoplasm</keyword>